<evidence type="ECO:0000256" key="2">
    <source>
        <dbReference type="ARBA" id="ARBA00009784"/>
    </source>
</evidence>
<keyword evidence="9" id="KW-1185">Reference proteome</keyword>
<evidence type="ECO:0000256" key="3">
    <source>
        <dbReference type="ARBA" id="ARBA00022475"/>
    </source>
</evidence>
<sequence>MNSLIEFLQATLVVPLALLPIINPLGGAALFASMTGGSERLAAPMARQVAINVWFILMTAMLIGSYVLDLFGISLPIVRVGGGLLVAATGWRMLHSTGEDEIRSAVESDTSELSAQEIAKRAFFPMSFPLTSGPGSIATSIALGTRFPHSPSHYVMGVIVAAIGAALTAAIVFLCYRYAVRLQKKLGDIGVMVVARLSAFILLCIGIEMVWAGWVDLNQAIAH</sequence>
<organism evidence="8 9">
    <name type="scientific">Uliginosibacterium paludis</name>
    <dbReference type="NCBI Taxonomy" id="1615952"/>
    <lineage>
        <taxon>Bacteria</taxon>
        <taxon>Pseudomonadati</taxon>
        <taxon>Pseudomonadota</taxon>
        <taxon>Betaproteobacteria</taxon>
        <taxon>Rhodocyclales</taxon>
        <taxon>Zoogloeaceae</taxon>
        <taxon>Uliginosibacterium</taxon>
    </lineage>
</organism>
<feature type="transmembrane region" description="Helical" evidence="7">
    <location>
        <begin position="49"/>
        <end position="67"/>
    </location>
</feature>
<dbReference type="PANTHER" id="PTHR33508:SF1">
    <property type="entry name" value="UPF0056 MEMBRANE PROTEIN YHCE"/>
    <property type="match status" value="1"/>
</dbReference>
<dbReference type="InterPro" id="IPR002771">
    <property type="entry name" value="Multi_antbiot-R_MarC"/>
</dbReference>
<feature type="transmembrane region" description="Helical" evidence="7">
    <location>
        <begin position="12"/>
        <end position="37"/>
    </location>
</feature>
<evidence type="ECO:0000256" key="4">
    <source>
        <dbReference type="ARBA" id="ARBA00022692"/>
    </source>
</evidence>
<keyword evidence="4 7" id="KW-0812">Transmembrane</keyword>
<dbReference type="PANTHER" id="PTHR33508">
    <property type="entry name" value="UPF0056 MEMBRANE PROTEIN YHCE"/>
    <property type="match status" value="1"/>
</dbReference>
<feature type="transmembrane region" description="Helical" evidence="7">
    <location>
        <begin position="191"/>
        <end position="214"/>
    </location>
</feature>
<protein>
    <recommendedName>
        <fullName evidence="7">UPF0056 membrane protein</fullName>
    </recommendedName>
</protein>
<keyword evidence="6 7" id="KW-0472">Membrane</keyword>
<dbReference type="RefSeq" id="WP_345924084.1">
    <property type="nucleotide sequence ID" value="NZ_JBDIVF010000001.1"/>
</dbReference>
<feature type="transmembrane region" description="Helical" evidence="7">
    <location>
        <begin position="154"/>
        <end position="179"/>
    </location>
</feature>
<reference evidence="8 9" key="1">
    <citation type="submission" date="2024-07" db="EMBL/GenBank/DDBJ databases">
        <title>Uliginosibacterium paludis KCTC:42655.</title>
        <authorList>
            <person name="Kim M.K."/>
        </authorList>
    </citation>
    <scope>NUCLEOTIDE SEQUENCE [LARGE SCALE GENOMIC DNA]</scope>
    <source>
        <strain evidence="8 9">KCTC 42655</strain>
    </source>
</reference>
<comment type="caution">
    <text evidence="8">The sequence shown here is derived from an EMBL/GenBank/DDBJ whole genome shotgun (WGS) entry which is preliminary data.</text>
</comment>
<keyword evidence="5 7" id="KW-1133">Transmembrane helix</keyword>
<evidence type="ECO:0000313" key="8">
    <source>
        <dbReference type="EMBL" id="MET1489001.1"/>
    </source>
</evidence>
<comment type="similarity">
    <text evidence="2 7">Belongs to the UPF0056 (MarC) family.</text>
</comment>
<dbReference type="EMBL" id="JBEWLZ010000002">
    <property type="protein sequence ID" value="MET1489001.1"/>
    <property type="molecule type" value="Genomic_DNA"/>
</dbReference>
<dbReference type="NCBIfam" id="TIGR00427">
    <property type="entry name" value="NAAT family transporter"/>
    <property type="match status" value="1"/>
</dbReference>
<gene>
    <name evidence="8" type="ORF">ABVT11_04125</name>
</gene>
<evidence type="ECO:0000256" key="7">
    <source>
        <dbReference type="RuleBase" id="RU362048"/>
    </source>
</evidence>
<name>A0ABV2CM62_9RHOO</name>
<evidence type="ECO:0000256" key="6">
    <source>
        <dbReference type="ARBA" id="ARBA00023136"/>
    </source>
</evidence>
<dbReference type="Proteomes" id="UP001548590">
    <property type="component" value="Unassembled WGS sequence"/>
</dbReference>
<dbReference type="Pfam" id="PF01914">
    <property type="entry name" value="MarC"/>
    <property type="match status" value="1"/>
</dbReference>
<comment type="caution">
    <text evidence="7">Lacks conserved residue(s) required for the propagation of feature annotation.</text>
</comment>
<proteinExistence type="inferred from homology"/>
<evidence type="ECO:0000256" key="1">
    <source>
        <dbReference type="ARBA" id="ARBA00004651"/>
    </source>
</evidence>
<accession>A0ABV2CM62</accession>
<evidence type="ECO:0000256" key="5">
    <source>
        <dbReference type="ARBA" id="ARBA00022989"/>
    </source>
</evidence>
<comment type="subcellular location">
    <subcellularLocation>
        <location evidence="1 7">Cell membrane</location>
        <topology evidence="1 7">Multi-pass membrane protein</topology>
    </subcellularLocation>
</comment>
<keyword evidence="3" id="KW-1003">Cell membrane</keyword>
<evidence type="ECO:0000313" key="9">
    <source>
        <dbReference type="Proteomes" id="UP001548590"/>
    </source>
</evidence>